<keyword evidence="1" id="KW-0732">Signal</keyword>
<feature type="chain" id="PRO_5018058514" description="SCP domain-containing protein" evidence="1">
    <location>
        <begin position="28"/>
        <end position="190"/>
    </location>
</feature>
<name>A0A3M0G8F3_9CORY</name>
<organism evidence="3 4">
    <name type="scientific">Corynebacterium macginleyi</name>
    <dbReference type="NCBI Taxonomy" id="38290"/>
    <lineage>
        <taxon>Bacteria</taxon>
        <taxon>Bacillati</taxon>
        <taxon>Actinomycetota</taxon>
        <taxon>Actinomycetes</taxon>
        <taxon>Mycobacteriales</taxon>
        <taxon>Corynebacteriaceae</taxon>
        <taxon>Corynebacterium</taxon>
    </lineage>
</organism>
<evidence type="ECO:0000313" key="4">
    <source>
        <dbReference type="Proteomes" id="UP000270649"/>
    </source>
</evidence>
<accession>A0A3M0G8F3</accession>
<dbReference type="RefSeq" id="WP_121911581.1">
    <property type="nucleotide sequence ID" value="NZ_CP069516.1"/>
</dbReference>
<evidence type="ECO:0008006" key="6">
    <source>
        <dbReference type="Google" id="ProtNLM"/>
    </source>
</evidence>
<sequence>MKPIRNATAAVLTTAFALTGTMTVASAELAAVPQAQQVSTLAEKFSVTSPSFLHAAPETKPDVAAGEAAEAAAEAQAPELPQVAADLQAATAHHLTQAGHHPDENAAAIAQEWADQGANGELVFYGDAASGVTHTEQGQGNVYRLSAEQAQERLNWFNQGLEVAPGPDYGYGVATTYDGDFIYIAEYFLN</sequence>
<dbReference type="Proteomes" id="UP000270649">
    <property type="component" value="Unassembled WGS sequence"/>
</dbReference>
<protein>
    <recommendedName>
        <fullName evidence="6">SCP domain-containing protein</fullName>
    </recommendedName>
</protein>
<feature type="signal peptide" evidence="1">
    <location>
        <begin position="1"/>
        <end position="27"/>
    </location>
</feature>
<dbReference type="Proteomes" id="UP001518680">
    <property type="component" value="Unassembled WGS sequence"/>
</dbReference>
<keyword evidence="5" id="KW-1185">Reference proteome</keyword>
<reference evidence="2 5" key="2">
    <citation type="submission" date="2021-01" db="EMBL/GenBank/DDBJ databases">
        <title>Complete genome sequences of Corynebacterium macginleyi strains isolated from infectious keratitis.</title>
        <authorList>
            <person name="Sagerfors S."/>
            <person name="Poehlein A."/>
            <person name="Soderquist B."/>
            <person name="Bruggemann H."/>
        </authorList>
    </citation>
    <scope>NUCLEOTIDE SEQUENCE [LARGE SCALE GENOMIC DNA]</scope>
    <source>
        <strain evidence="2 5">12T220</strain>
    </source>
</reference>
<proteinExistence type="predicted"/>
<dbReference type="EMBL" id="REGC01000012">
    <property type="protein sequence ID" value="RMB57933.1"/>
    <property type="molecule type" value="Genomic_DNA"/>
</dbReference>
<evidence type="ECO:0000313" key="5">
    <source>
        <dbReference type="Proteomes" id="UP001518680"/>
    </source>
</evidence>
<evidence type="ECO:0000256" key="1">
    <source>
        <dbReference type="SAM" id="SignalP"/>
    </source>
</evidence>
<dbReference type="GeneID" id="92746570"/>
<gene>
    <name evidence="3" type="ORF">D9543_09050</name>
    <name evidence="2" type="ORF">GWO63_011370</name>
</gene>
<dbReference type="AlphaFoldDB" id="A0A3M0G8F3"/>
<comment type="caution">
    <text evidence="3">The sequence shown here is derived from an EMBL/GenBank/DDBJ whole genome shotgun (WGS) entry which is preliminary data.</text>
</comment>
<evidence type="ECO:0000313" key="2">
    <source>
        <dbReference type="EMBL" id="MBM0244816.1"/>
    </source>
</evidence>
<dbReference type="EMBL" id="JAACBX020000002">
    <property type="protein sequence ID" value="MBM0244816.1"/>
    <property type="molecule type" value="Genomic_DNA"/>
</dbReference>
<evidence type="ECO:0000313" key="3">
    <source>
        <dbReference type="EMBL" id="RMB57933.1"/>
    </source>
</evidence>
<reference evidence="3 4" key="1">
    <citation type="submission" date="2018-10" db="EMBL/GenBank/DDBJ databases">
        <title>Corynebacterium macginleyi genome sequencing and assembly of the type strain and two clinical samples.</title>
        <authorList>
            <person name="Bernier A.-M."/>
            <person name="Bernard K."/>
        </authorList>
    </citation>
    <scope>NUCLEOTIDE SEQUENCE [LARGE SCALE GENOMIC DNA]</scope>
    <source>
        <strain evidence="3 4">NML 120205</strain>
    </source>
</reference>